<evidence type="ECO:0000256" key="1">
    <source>
        <dbReference type="ARBA" id="ARBA00022741"/>
    </source>
</evidence>
<dbReference type="InterPro" id="IPR000792">
    <property type="entry name" value="Tscrpt_reg_LuxR_C"/>
</dbReference>
<dbReference type="SMART" id="SM00421">
    <property type="entry name" value="HTH_LUXR"/>
    <property type="match status" value="1"/>
</dbReference>
<protein>
    <submittedName>
        <fullName evidence="4">Putative LuxR family transcriptional regulator</fullName>
    </submittedName>
</protein>
<dbReference type="PANTHER" id="PTHR16305">
    <property type="entry name" value="TESTICULAR SOLUBLE ADENYLYL CYCLASE"/>
    <property type="match status" value="1"/>
</dbReference>
<reference evidence="4" key="1">
    <citation type="submission" date="2015-04" db="EMBL/GenBank/DDBJ databases">
        <title>Activation and comparative analysis of cryptic xiamycin gene cluster from strict marine-derived Streptomyces sp. fxj 7.388.</title>
        <authorList>
            <person name="Yue C."/>
            <person name="Liu N."/>
            <person name="Lv Y."/>
            <person name="Liu M."/>
            <person name="Huang Y."/>
        </authorList>
    </citation>
    <scope>NUCLEOTIDE SEQUENCE</scope>
    <source>
        <strain evidence="4">FXJ8.012</strain>
    </source>
</reference>
<dbReference type="AlphaFoldDB" id="A0A0P0ID76"/>
<dbReference type="InterPro" id="IPR041664">
    <property type="entry name" value="AAA_16"/>
</dbReference>
<dbReference type="GO" id="GO:0005737">
    <property type="term" value="C:cytoplasm"/>
    <property type="evidence" value="ECO:0007669"/>
    <property type="project" value="TreeGrafter"/>
</dbReference>
<dbReference type="Pfam" id="PF00196">
    <property type="entry name" value="GerE"/>
    <property type="match status" value="1"/>
</dbReference>
<dbReference type="GO" id="GO:0006355">
    <property type="term" value="P:regulation of DNA-templated transcription"/>
    <property type="evidence" value="ECO:0007669"/>
    <property type="project" value="InterPro"/>
</dbReference>
<dbReference type="InterPro" id="IPR036388">
    <property type="entry name" value="WH-like_DNA-bd_sf"/>
</dbReference>
<evidence type="ECO:0000256" key="2">
    <source>
        <dbReference type="ARBA" id="ARBA00022840"/>
    </source>
</evidence>
<name>A0A0P0ID76_9ACTN</name>
<evidence type="ECO:0000259" key="3">
    <source>
        <dbReference type="SMART" id="SM00421"/>
    </source>
</evidence>
<dbReference type="InterPro" id="IPR016032">
    <property type="entry name" value="Sig_transdc_resp-reg_C-effctor"/>
</dbReference>
<dbReference type="Pfam" id="PF13191">
    <property type="entry name" value="AAA_16"/>
    <property type="match status" value="1"/>
</dbReference>
<keyword evidence="2" id="KW-0067">ATP-binding</keyword>
<dbReference type="SUPFAM" id="SSF52540">
    <property type="entry name" value="P-loop containing nucleoside triphosphate hydrolases"/>
    <property type="match status" value="1"/>
</dbReference>
<proteinExistence type="predicted"/>
<dbReference type="PANTHER" id="PTHR16305:SF28">
    <property type="entry name" value="GUANYLATE CYCLASE DOMAIN-CONTAINING PROTEIN"/>
    <property type="match status" value="1"/>
</dbReference>
<dbReference type="SUPFAM" id="SSF46894">
    <property type="entry name" value="C-terminal effector domain of the bipartite response regulators"/>
    <property type="match status" value="1"/>
</dbReference>
<dbReference type="GO" id="GO:0003677">
    <property type="term" value="F:DNA binding"/>
    <property type="evidence" value="ECO:0007669"/>
    <property type="project" value="InterPro"/>
</dbReference>
<dbReference type="GO" id="GO:0005524">
    <property type="term" value="F:ATP binding"/>
    <property type="evidence" value="ECO:0007669"/>
    <property type="project" value="UniProtKB-KW"/>
</dbReference>
<dbReference type="InterPro" id="IPR027417">
    <property type="entry name" value="P-loop_NTPase"/>
</dbReference>
<keyword evidence="1" id="KW-0547">Nucleotide-binding</keyword>
<evidence type="ECO:0000313" key="4">
    <source>
        <dbReference type="EMBL" id="ALK02261.1"/>
    </source>
</evidence>
<accession>A0A0P0ID76</accession>
<dbReference type="GO" id="GO:0004016">
    <property type="term" value="F:adenylate cyclase activity"/>
    <property type="evidence" value="ECO:0007669"/>
    <property type="project" value="TreeGrafter"/>
</dbReference>
<dbReference type="EMBL" id="KR230087">
    <property type="protein sequence ID" value="ALK02261.1"/>
    <property type="molecule type" value="Genomic_DNA"/>
</dbReference>
<feature type="domain" description="HTH luxR-type" evidence="3">
    <location>
        <begin position="861"/>
        <end position="918"/>
    </location>
</feature>
<sequence>MIDHWRDAPDAARSAPAPFGRDAVVAHVAELAVSSDAAPLVLVTGPIGMGRSSLLAAVRAELTARGFTPLSLRVARNERDRPYSLASRLCAEIAALRSGDARRTARATAVVSLGEAGRQLAAELRSALTVNDKLTVLIDDAHWADPASRAVLLSLTRALAGGPVTVVCTVRPSPADPASERAVLEQLRAASLAEVVPLRPLGEQEVAALIAHTLQARPTAALLSSLQRECRGRPAAVLAAVAGHLRTGGLQVYDRHVYLTSPDRPPELPLDLPPIEYLRRLGGTVWAVAKAAAVMLPLGTAATGLIARAVGRDEEEVRGALSELSVEGVLRQETEDGRWRFRLPLLASALTGCLGPWERRSLARLAVTAIWAGDAVADDRYLADQLVVAGRSVDARRAAGELLARGTAAMLDDGYCAERWLRAAAELATEPRQRARVLVAHATTCCLQLRFAEAIDSAGKVLSEYAEDHVDSATLLEIQLAYVVALAGTLDTAALTELCDGGWRSLPGRQWHRVVTRCIALCHLDRWREADEHLALLRHVWHRDDDVFAGLGLLVSECTGAYMGRFEPFEQAVADPTDWPLWASGPRFRFERLWQLARVLMAFGEQERADRLLAAHDPPSAYRTLPDQVVADSQSGHWDRALDTARLGLATGLSVGYAPSHTLVSRETSVILGARGRLTEARAVIERARSVQPVMLHLLAVAESCLDEALGDVEGALDVVARGLALAADRGLVVGTDVLWLRSAGLELARGDRAAARRAVAETGRTAELTGTGRARLCHLLATATVEGDRAAAAEAIGLARQRAQPLELADTLTLAVRHEVADSGLLHEAYALYGGLDALLRRAQLRNLMRARGVTVPHRAVVTAENERLLATLVTEGLTNRELAAALGSSEKSVESRLGRLFKRTGYRSRVELASAMLTDDYRA</sequence>
<organism evidence="4">
    <name type="scientific">Streptomyces sp. FXJ8.012</name>
    <dbReference type="NCBI Taxonomy" id="937198"/>
    <lineage>
        <taxon>Bacteria</taxon>
        <taxon>Bacillati</taxon>
        <taxon>Actinomycetota</taxon>
        <taxon>Actinomycetes</taxon>
        <taxon>Kitasatosporales</taxon>
        <taxon>Streptomycetaceae</taxon>
        <taxon>Streptomyces</taxon>
    </lineage>
</organism>
<dbReference type="Gene3D" id="1.10.10.10">
    <property type="entry name" value="Winged helix-like DNA-binding domain superfamily/Winged helix DNA-binding domain"/>
    <property type="match status" value="1"/>
</dbReference>